<feature type="transmembrane region" description="Helical" evidence="1">
    <location>
        <begin position="21"/>
        <end position="45"/>
    </location>
</feature>
<keyword evidence="1" id="KW-0812">Transmembrane</keyword>
<dbReference type="OrthoDB" id="2157530at2759"/>
<dbReference type="Pfam" id="PF26639">
    <property type="entry name" value="Het-6_barrel"/>
    <property type="match status" value="1"/>
</dbReference>
<evidence type="ECO:0000313" key="3">
    <source>
        <dbReference type="EMBL" id="KAF2460689.1"/>
    </source>
</evidence>
<reference evidence="3" key="1">
    <citation type="journal article" date="2020" name="Stud. Mycol.">
        <title>101 Dothideomycetes genomes: a test case for predicting lifestyles and emergence of pathogens.</title>
        <authorList>
            <person name="Haridas S."/>
            <person name="Albert R."/>
            <person name="Binder M."/>
            <person name="Bloem J."/>
            <person name="Labutti K."/>
            <person name="Salamov A."/>
            <person name="Andreopoulos B."/>
            <person name="Baker S."/>
            <person name="Barry K."/>
            <person name="Bills G."/>
            <person name="Bluhm B."/>
            <person name="Cannon C."/>
            <person name="Castanera R."/>
            <person name="Culley D."/>
            <person name="Daum C."/>
            <person name="Ezra D."/>
            <person name="Gonzalez J."/>
            <person name="Henrissat B."/>
            <person name="Kuo A."/>
            <person name="Liang C."/>
            <person name="Lipzen A."/>
            <person name="Lutzoni F."/>
            <person name="Magnuson J."/>
            <person name="Mondo S."/>
            <person name="Nolan M."/>
            <person name="Ohm R."/>
            <person name="Pangilinan J."/>
            <person name="Park H.-J."/>
            <person name="Ramirez L."/>
            <person name="Alfaro M."/>
            <person name="Sun H."/>
            <person name="Tritt A."/>
            <person name="Yoshinaga Y."/>
            <person name="Zwiers L.-H."/>
            <person name="Turgeon B."/>
            <person name="Goodwin S."/>
            <person name="Spatafora J."/>
            <person name="Crous P."/>
            <person name="Grigoriev I."/>
        </authorList>
    </citation>
    <scope>NUCLEOTIDE SEQUENCE</scope>
    <source>
        <strain evidence="3">ATCC 16933</strain>
    </source>
</reference>
<organism evidence="3 4">
    <name type="scientific">Lineolata rhizophorae</name>
    <dbReference type="NCBI Taxonomy" id="578093"/>
    <lineage>
        <taxon>Eukaryota</taxon>
        <taxon>Fungi</taxon>
        <taxon>Dikarya</taxon>
        <taxon>Ascomycota</taxon>
        <taxon>Pezizomycotina</taxon>
        <taxon>Dothideomycetes</taxon>
        <taxon>Dothideomycetes incertae sedis</taxon>
        <taxon>Lineolatales</taxon>
        <taxon>Lineolataceae</taxon>
        <taxon>Lineolata</taxon>
    </lineage>
</organism>
<dbReference type="EMBL" id="MU001673">
    <property type="protein sequence ID" value="KAF2460689.1"/>
    <property type="molecule type" value="Genomic_DNA"/>
</dbReference>
<sequence length="667" mass="75554">MPAASRWKSFSTASDSRILRVFWRIGTLMYLCYLLLWACAAILLLHTRIKTCISLAGQIFQWLNAIVAQRLVYDPLGPLDRSRNETRLLIIQPTTNENALITCNMIRVSLDDEVTYSALSYVWGLGEATKMIQINGAPFFVKPNLLSVLRRLRLDDQVTPVWIDALCINQADIAERSFQVAIMGTIYGKAKMVTAWLGEASGDSNLAFELLQNAWDVSVRNRNSEKIINLVRLPAYENHWRAIQRLISLQYWERVWICQELILSRRALLVSGPLCFSWYNFVDLLHAVVSWPNLPSAGFRKAASDAIRDITFSQAFKLAKVSQSRRRGFVPALFTTLVLGRSRKATDLRDHVYGLLSIATKHHGMQVDYSKDIRQVYKDSTIACLKSASNAKILTACKLLDTTTGMPSWVPNWSYRLREDSYVNPEFSVEDISYPDFTAGGEAFGGFLLEDGDRTLVVDGFILDKVYSTNFPNVEPHEKQVSNDVLHEWWSMWTSFRESSRASKYGDEQKQLLAFARTIVVGKYSRRSEGQPEEFETDSWQSYWRLALKWHPTTHKSPAAFKDIDSVNPAAAVFKMQSLRTRIYAGLLAAPKFFITVGGRMGRGSMQARPGDEVGLILGAPTPFILRPTENNRYLIVGECYVDGIMDGEALEETTRQSASSRRLRLG</sequence>
<dbReference type="Pfam" id="PF06985">
    <property type="entry name" value="HET"/>
    <property type="match status" value="1"/>
</dbReference>
<evidence type="ECO:0000256" key="1">
    <source>
        <dbReference type="SAM" id="Phobius"/>
    </source>
</evidence>
<keyword evidence="1" id="KW-1133">Transmembrane helix</keyword>
<gene>
    <name evidence="3" type="ORF">BDY21DRAFT_171400</name>
</gene>
<evidence type="ECO:0000313" key="4">
    <source>
        <dbReference type="Proteomes" id="UP000799766"/>
    </source>
</evidence>
<proteinExistence type="predicted"/>
<keyword evidence="4" id="KW-1185">Reference proteome</keyword>
<keyword evidence="1" id="KW-0472">Membrane</keyword>
<dbReference type="PANTHER" id="PTHR24148:SF73">
    <property type="entry name" value="HET DOMAIN PROTEIN (AFU_ORTHOLOGUE AFUA_8G01020)"/>
    <property type="match status" value="1"/>
</dbReference>
<protein>
    <submittedName>
        <fullName evidence="3">Heterokaryon incompatibility protein-domain-containing protein</fullName>
    </submittedName>
</protein>
<evidence type="ECO:0000259" key="2">
    <source>
        <dbReference type="Pfam" id="PF06985"/>
    </source>
</evidence>
<dbReference type="InterPro" id="IPR010730">
    <property type="entry name" value="HET"/>
</dbReference>
<dbReference type="Proteomes" id="UP000799766">
    <property type="component" value="Unassembled WGS sequence"/>
</dbReference>
<feature type="domain" description="Heterokaryon incompatibility" evidence="2">
    <location>
        <begin position="116"/>
        <end position="260"/>
    </location>
</feature>
<dbReference type="InterPro" id="IPR052895">
    <property type="entry name" value="HetReg/Transcr_Mod"/>
</dbReference>
<name>A0A6A6P9Y2_9PEZI</name>
<dbReference type="AlphaFoldDB" id="A0A6A6P9Y2"/>
<dbReference type="PANTHER" id="PTHR24148">
    <property type="entry name" value="ANKYRIN REPEAT DOMAIN-CONTAINING PROTEIN 39 HOMOLOG-RELATED"/>
    <property type="match status" value="1"/>
</dbReference>
<accession>A0A6A6P9Y2</accession>